<name>A0A8J2U8M9_9GAMM</name>
<keyword evidence="1" id="KW-0732">Signal</keyword>
<evidence type="ECO:0000256" key="1">
    <source>
        <dbReference type="SAM" id="SignalP"/>
    </source>
</evidence>
<dbReference type="RefSeq" id="WP_087507060.1">
    <property type="nucleotide sequence ID" value="NZ_BMDX01000020.1"/>
</dbReference>
<dbReference type="Pfam" id="PF03886">
    <property type="entry name" value="ABC_trans_aux"/>
    <property type="match status" value="1"/>
</dbReference>
<proteinExistence type="predicted"/>
<dbReference type="EMBL" id="BMDX01000020">
    <property type="protein sequence ID" value="GGA86582.1"/>
    <property type="molecule type" value="Genomic_DNA"/>
</dbReference>
<keyword evidence="4" id="KW-1185">Reference proteome</keyword>
<reference evidence="4" key="1">
    <citation type="journal article" date="2019" name="Int. J. Syst. Evol. Microbiol.">
        <title>The Global Catalogue of Microorganisms (GCM) 10K type strain sequencing project: providing services to taxonomists for standard genome sequencing and annotation.</title>
        <authorList>
            <consortium name="The Broad Institute Genomics Platform"/>
            <consortium name="The Broad Institute Genome Sequencing Center for Infectious Disease"/>
            <person name="Wu L."/>
            <person name="Ma J."/>
        </authorList>
    </citation>
    <scope>NUCLEOTIDE SEQUENCE [LARGE SCALE GENOMIC DNA]</scope>
    <source>
        <strain evidence="4">CGMCC 1.10130</strain>
    </source>
</reference>
<feature type="chain" id="PRO_5035181278" description="ABC-type transport auxiliary lipoprotein component domain-containing protein" evidence="1">
    <location>
        <begin position="22"/>
        <end position="198"/>
    </location>
</feature>
<accession>A0A8J2U8M9</accession>
<comment type="caution">
    <text evidence="3">The sequence shown here is derived from an EMBL/GenBank/DDBJ whole genome shotgun (WGS) entry which is preliminary data.</text>
</comment>
<gene>
    <name evidence="3" type="ORF">GCM10011369_30820</name>
</gene>
<evidence type="ECO:0000313" key="3">
    <source>
        <dbReference type="EMBL" id="GGA86582.1"/>
    </source>
</evidence>
<dbReference type="Gene3D" id="3.40.50.10610">
    <property type="entry name" value="ABC-type transport auxiliary lipoprotein component"/>
    <property type="match status" value="1"/>
</dbReference>
<feature type="signal peptide" evidence="1">
    <location>
        <begin position="1"/>
        <end position="21"/>
    </location>
</feature>
<evidence type="ECO:0000259" key="2">
    <source>
        <dbReference type="Pfam" id="PF03886"/>
    </source>
</evidence>
<sequence>MRLIICLIAVIQLVACSSSSAPTRYYLLNPMTSSASDNSVDMALVVGPVQVANHLQRRGIIDRRSAHELNYSSAQLWASALPQQLPVIIRQSLQQQLPNAQLSDFSQALPIANTSSHQLMVEVLHFDGELGGQVRLTASWQLYNRVDHLVVAQGLFNQQIPTTTSDYDDLVRVHNELLSALTQQLVKAVITADAAGKS</sequence>
<evidence type="ECO:0000313" key="4">
    <source>
        <dbReference type="Proteomes" id="UP000619743"/>
    </source>
</evidence>
<dbReference type="InterPro" id="IPR005586">
    <property type="entry name" value="ABC_trans_aux"/>
</dbReference>
<dbReference type="Proteomes" id="UP000619743">
    <property type="component" value="Unassembled WGS sequence"/>
</dbReference>
<dbReference type="AlphaFoldDB" id="A0A8J2U8M9"/>
<feature type="domain" description="ABC-type transport auxiliary lipoprotein component" evidence="2">
    <location>
        <begin position="26"/>
        <end position="185"/>
    </location>
</feature>
<organism evidence="3 4">
    <name type="scientific">Neiella marina</name>
    <dbReference type="NCBI Taxonomy" id="508461"/>
    <lineage>
        <taxon>Bacteria</taxon>
        <taxon>Pseudomonadati</taxon>
        <taxon>Pseudomonadota</taxon>
        <taxon>Gammaproteobacteria</taxon>
        <taxon>Alteromonadales</taxon>
        <taxon>Echinimonadaceae</taxon>
        <taxon>Neiella</taxon>
    </lineage>
</organism>
<protein>
    <recommendedName>
        <fullName evidence="2">ABC-type transport auxiliary lipoprotein component domain-containing protein</fullName>
    </recommendedName>
</protein>
<dbReference type="SUPFAM" id="SSF159594">
    <property type="entry name" value="XCC0632-like"/>
    <property type="match status" value="1"/>
</dbReference>
<dbReference type="OrthoDB" id="5600407at2"/>